<dbReference type="Pfam" id="PF00454">
    <property type="entry name" value="PI3_PI4_kinase"/>
    <property type="match status" value="1"/>
</dbReference>
<dbReference type="GO" id="GO:0005634">
    <property type="term" value="C:nucleus"/>
    <property type="evidence" value="ECO:0007669"/>
    <property type="project" value="TreeGrafter"/>
</dbReference>
<reference evidence="4 5" key="1">
    <citation type="journal article" date="2014" name="Genome Biol. Evol.">
        <title>The secreted proteins of Achlya hypogyna and Thraustotheca clavata identify the ancestral oomycete secretome and reveal gene acquisitions by horizontal gene transfer.</title>
        <authorList>
            <person name="Misner I."/>
            <person name="Blouin N."/>
            <person name="Leonard G."/>
            <person name="Richards T.A."/>
            <person name="Lane C.E."/>
        </authorList>
    </citation>
    <scope>NUCLEOTIDE SEQUENCE [LARGE SCALE GENOMIC DNA]</scope>
    <source>
        <strain evidence="4 5">ATCC 34112</strain>
    </source>
</reference>
<dbReference type="CDD" id="cd05172">
    <property type="entry name" value="PIKKc_DNA-PK"/>
    <property type="match status" value="1"/>
</dbReference>
<dbReference type="InterPro" id="IPR050517">
    <property type="entry name" value="DDR_Repair_Kinase"/>
</dbReference>
<evidence type="ECO:0000259" key="2">
    <source>
        <dbReference type="PROSITE" id="PS51189"/>
    </source>
</evidence>
<dbReference type="Proteomes" id="UP000243217">
    <property type="component" value="Unassembled WGS sequence"/>
</dbReference>
<keyword evidence="5" id="KW-1185">Reference proteome</keyword>
<dbReference type="PANTHER" id="PTHR11139">
    <property type="entry name" value="ATAXIA TELANGIECTASIA MUTATED ATM -RELATED"/>
    <property type="match status" value="1"/>
</dbReference>
<dbReference type="InterPro" id="IPR014009">
    <property type="entry name" value="PIK_FAT"/>
</dbReference>
<evidence type="ECO:0000259" key="3">
    <source>
        <dbReference type="PROSITE" id="PS51190"/>
    </source>
</evidence>
<evidence type="ECO:0000313" key="5">
    <source>
        <dbReference type="Proteomes" id="UP000243217"/>
    </source>
</evidence>
<comment type="caution">
    <text evidence="4">The sequence shown here is derived from an EMBL/GenBank/DDBJ whole genome shotgun (WGS) entry which is preliminary data.</text>
</comment>
<dbReference type="PROSITE" id="PS50290">
    <property type="entry name" value="PI3_4_KINASE_3"/>
    <property type="match status" value="1"/>
</dbReference>
<dbReference type="Gene3D" id="1.10.1070.11">
    <property type="entry name" value="Phosphatidylinositol 3-/4-kinase, catalytic domain"/>
    <property type="match status" value="1"/>
</dbReference>
<dbReference type="OrthoDB" id="381190at2759"/>
<dbReference type="PROSITE" id="PS51190">
    <property type="entry name" value="FATC"/>
    <property type="match status" value="1"/>
</dbReference>
<dbReference type="InterPro" id="IPR037706">
    <property type="entry name" value="DNA-PK_dom"/>
</dbReference>
<dbReference type="Gene3D" id="3.30.1010.10">
    <property type="entry name" value="Phosphatidylinositol 3-kinase Catalytic Subunit, Chain A, domain 4"/>
    <property type="match status" value="1"/>
</dbReference>
<protein>
    <submittedName>
        <fullName evidence="4">DNA-dependent protein kinase catalytic subunit</fullName>
    </submittedName>
</protein>
<dbReference type="SUPFAM" id="SSF56112">
    <property type="entry name" value="Protein kinase-like (PK-like)"/>
    <property type="match status" value="1"/>
</dbReference>
<dbReference type="GO" id="GO:0000723">
    <property type="term" value="P:telomere maintenance"/>
    <property type="evidence" value="ECO:0007669"/>
    <property type="project" value="TreeGrafter"/>
</dbReference>
<keyword evidence="4" id="KW-0418">Kinase</keyword>
<dbReference type="AlphaFoldDB" id="A0A1V9ZL93"/>
<dbReference type="EMBL" id="JNBS01001843">
    <property type="protein sequence ID" value="OQR98763.1"/>
    <property type="molecule type" value="Genomic_DNA"/>
</dbReference>
<feature type="domain" description="FATC" evidence="3">
    <location>
        <begin position="623"/>
        <end position="655"/>
    </location>
</feature>
<keyword evidence="4" id="KW-0808">Transferase</keyword>
<dbReference type="Pfam" id="PF02260">
    <property type="entry name" value="FATC"/>
    <property type="match status" value="1"/>
</dbReference>
<dbReference type="SMART" id="SM00146">
    <property type="entry name" value="PI3Kc"/>
    <property type="match status" value="1"/>
</dbReference>
<dbReference type="PROSITE" id="PS51189">
    <property type="entry name" value="FAT"/>
    <property type="match status" value="1"/>
</dbReference>
<organism evidence="4 5">
    <name type="scientific">Thraustotheca clavata</name>
    <dbReference type="NCBI Taxonomy" id="74557"/>
    <lineage>
        <taxon>Eukaryota</taxon>
        <taxon>Sar</taxon>
        <taxon>Stramenopiles</taxon>
        <taxon>Oomycota</taxon>
        <taxon>Saprolegniomycetes</taxon>
        <taxon>Saprolegniales</taxon>
        <taxon>Achlyaceae</taxon>
        <taxon>Thraustotheca</taxon>
    </lineage>
</organism>
<dbReference type="InterPro" id="IPR036940">
    <property type="entry name" value="PI3/4_kinase_cat_sf"/>
</dbReference>
<proteinExistence type="predicted"/>
<dbReference type="PANTHER" id="PTHR11139:SF68">
    <property type="entry name" value="DNA-DEPENDENT PROTEIN KINASE CATALYTIC SUBUNIT"/>
    <property type="match status" value="1"/>
</dbReference>
<feature type="domain" description="PI3K/PI4K catalytic" evidence="1">
    <location>
        <begin position="262"/>
        <end position="593"/>
    </location>
</feature>
<dbReference type="STRING" id="74557.A0A1V9ZL93"/>
<dbReference type="GO" id="GO:0004677">
    <property type="term" value="F:DNA-dependent protein kinase activity"/>
    <property type="evidence" value="ECO:0007669"/>
    <property type="project" value="InterPro"/>
</dbReference>
<name>A0A1V9ZL93_9STRA</name>
<accession>A0A1V9ZL93</accession>
<sequence>MKLADETSAMYFPRVLDLVQVHSDHLQYLNEAIVDVPVWTLLHWSAQIIALLKPSSTLFNDFIIKILESMAEVYPLALYYDYNLTPATTKASPRLNRLSALLKDPSLDRFIAALNGLHHPEIRFKEGIRVLMDAIEGQPAVTIKTMVAAFLDNVLDNDVTRKNDIGEYNRSWSRKHRKEIEKMLSTPVTKASLTQARAWIAKTFQVAPGRCGINRQWKAKLSDFSEWLATFDSIKTRIELPGQYTSRWCKPEPSKHTTILSFDPQLLVLASKQLPKRLALHANNGQTYLFLVKGGEDLRLDQRIEQLFGVVNTILQGHPGCQRRRELSIRTYKVIPMTATIGLVEWLDNTKTLKSIVEDEMQSPSAKKSFQLLSSPSGEQYEAFWSKQKSKLPYGHKIASVTAKDVVPAFLASQELLPKELFRNRLLRMASAPEDFFTLRSTFQSSLSAFNGAAYLLGIGDRHLDNFLMDQTTASVIGIDFGISFGAGASLLPVPELVPFRFTQQLQGALLPYDGKVLLQQDLSIVLEAIRESSQRLDSIMNVFLNEPVVEWQVMKKAKATKKDKQQSSTESMAQVKMRHARLKISGIHPKHIVLEELQLNSHVASVLPAFKQLLSCESNPTIVLSPLDQAKALIELATDPNVLGRMFHGWSPWA</sequence>
<dbReference type="GO" id="GO:0006302">
    <property type="term" value="P:double-strand break repair"/>
    <property type="evidence" value="ECO:0007669"/>
    <property type="project" value="TreeGrafter"/>
</dbReference>
<feature type="domain" description="FAT" evidence="2">
    <location>
        <begin position="1"/>
        <end position="88"/>
    </location>
</feature>
<dbReference type="InterPro" id="IPR000403">
    <property type="entry name" value="PI3/4_kinase_cat_dom"/>
</dbReference>
<gene>
    <name evidence="4" type="ORF">THRCLA_06679</name>
</gene>
<evidence type="ECO:0000313" key="4">
    <source>
        <dbReference type="EMBL" id="OQR98763.1"/>
    </source>
</evidence>
<dbReference type="SMART" id="SM01343">
    <property type="entry name" value="FATC"/>
    <property type="match status" value="1"/>
</dbReference>
<evidence type="ECO:0000259" key="1">
    <source>
        <dbReference type="PROSITE" id="PS50290"/>
    </source>
</evidence>
<dbReference type="InterPro" id="IPR011009">
    <property type="entry name" value="Kinase-like_dom_sf"/>
</dbReference>
<dbReference type="InterPro" id="IPR003152">
    <property type="entry name" value="FATC_dom"/>
</dbReference>